<organism evidence="6 7">
    <name type="scientific">Clostridium manihotivorum</name>
    <dbReference type="NCBI Taxonomy" id="2320868"/>
    <lineage>
        <taxon>Bacteria</taxon>
        <taxon>Bacillati</taxon>
        <taxon>Bacillota</taxon>
        <taxon>Clostridia</taxon>
        <taxon>Eubacteriales</taxon>
        <taxon>Clostridiaceae</taxon>
        <taxon>Clostridium</taxon>
    </lineage>
</organism>
<evidence type="ECO:0000256" key="1">
    <source>
        <dbReference type="ARBA" id="ARBA00001933"/>
    </source>
</evidence>
<dbReference type="PROSITE" id="PS00770">
    <property type="entry name" value="AA_TRANSFER_CLASS_4"/>
    <property type="match status" value="1"/>
</dbReference>
<protein>
    <submittedName>
        <fullName evidence="6">Aminotransferase class IV</fullName>
    </submittedName>
</protein>
<evidence type="ECO:0000313" key="7">
    <source>
        <dbReference type="Proteomes" id="UP000286268"/>
    </source>
</evidence>
<dbReference type="FunFam" id="3.20.10.10:FF:000002">
    <property type="entry name" value="D-alanine aminotransferase"/>
    <property type="match status" value="1"/>
</dbReference>
<sequence length="274" mass="31580">MSECYSNKFILNGTSRDIEKFDDNILKRKGIVYEVIRVIDGVPLFLEKHLERMNRSFSLIGKEIKHTKEEIKEQIMSLIKEVNILNGNVKLLIDSESMEKNLLVYFVKHSYPTVEQYKAGVSTTLFFGERENPNAKIVNTNFREQVNKQIEKADAYEAILVDRDGFITEGSKSNIFMVRGKEILTSPLEDVLPGVTRGSIIDICKDNNFSIKEEKVSYKDIVFFDGMFITGTSPKILPISNVDRIILNSSENEIVLELIDLYNKKIDDYIRKYK</sequence>
<dbReference type="GO" id="GO:0005829">
    <property type="term" value="C:cytosol"/>
    <property type="evidence" value="ECO:0007669"/>
    <property type="project" value="TreeGrafter"/>
</dbReference>
<keyword evidence="3 5" id="KW-0663">Pyridoxal phosphate</keyword>
<name>A0A3R5V709_9CLOT</name>
<evidence type="ECO:0000256" key="5">
    <source>
        <dbReference type="RuleBase" id="RU004516"/>
    </source>
</evidence>
<evidence type="ECO:0000256" key="3">
    <source>
        <dbReference type="ARBA" id="ARBA00022898"/>
    </source>
</evidence>
<dbReference type="SUPFAM" id="SSF56752">
    <property type="entry name" value="D-aminoacid aminotransferase-like PLP-dependent enzymes"/>
    <property type="match status" value="1"/>
</dbReference>
<dbReference type="PANTHER" id="PTHR42743:SF11">
    <property type="entry name" value="AMINODEOXYCHORISMATE LYASE"/>
    <property type="match status" value="1"/>
</dbReference>
<dbReference type="PANTHER" id="PTHR42743">
    <property type="entry name" value="AMINO-ACID AMINOTRANSFERASE"/>
    <property type="match status" value="1"/>
</dbReference>
<dbReference type="Proteomes" id="UP000286268">
    <property type="component" value="Chromosome"/>
</dbReference>
<keyword evidence="7" id="KW-1185">Reference proteome</keyword>
<comment type="similarity">
    <text evidence="2 4">Belongs to the class-IV pyridoxal-phosphate-dependent aminotransferase family.</text>
</comment>
<dbReference type="InterPro" id="IPR036038">
    <property type="entry name" value="Aminotransferase-like"/>
</dbReference>
<dbReference type="GO" id="GO:0008483">
    <property type="term" value="F:transaminase activity"/>
    <property type="evidence" value="ECO:0007669"/>
    <property type="project" value="UniProtKB-KW"/>
</dbReference>
<dbReference type="KEGG" id="cmah:C1I91_08205"/>
<dbReference type="Pfam" id="PF01063">
    <property type="entry name" value="Aminotran_4"/>
    <property type="match status" value="1"/>
</dbReference>
<dbReference type="GO" id="GO:0046394">
    <property type="term" value="P:carboxylic acid biosynthetic process"/>
    <property type="evidence" value="ECO:0007669"/>
    <property type="project" value="UniProtKB-ARBA"/>
</dbReference>
<dbReference type="OrthoDB" id="9805628at2"/>
<gene>
    <name evidence="6" type="ORF">C1I91_08205</name>
</gene>
<dbReference type="CDD" id="cd00449">
    <property type="entry name" value="PLPDE_IV"/>
    <property type="match status" value="1"/>
</dbReference>
<dbReference type="GO" id="GO:0008652">
    <property type="term" value="P:amino acid biosynthetic process"/>
    <property type="evidence" value="ECO:0007669"/>
    <property type="project" value="UniProtKB-ARBA"/>
</dbReference>
<dbReference type="AlphaFoldDB" id="A0A3R5V709"/>
<dbReference type="InterPro" id="IPR001544">
    <property type="entry name" value="Aminotrans_IV"/>
</dbReference>
<comment type="cofactor">
    <cofactor evidence="1 5">
        <name>pyridoxal 5'-phosphate</name>
        <dbReference type="ChEBI" id="CHEBI:597326"/>
    </cofactor>
</comment>
<dbReference type="InterPro" id="IPR043132">
    <property type="entry name" value="BCAT-like_C"/>
</dbReference>
<dbReference type="RefSeq" id="WP_128212437.1">
    <property type="nucleotide sequence ID" value="NZ_CP025746.1"/>
</dbReference>
<evidence type="ECO:0000256" key="4">
    <source>
        <dbReference type="RuleBase" id="RU004106"/>
    </source>
</evidence>
<dbReference type="Gene3D" id="3.20.10.10">
    <property type="entry name" value="D-amino Acid Aminotransferase, subunit A, domain 2"/>
    <property type="match status" value="1"/>
</dbReference>
<dbReference type="InterPro" id="IPR050571">
    <property type="entry name" value="Class-IV_PLP-Dep_Aminotrnsfr"/>
</dbReference>
<dbReference type="InterPro" id="IPR018300">
    <property type="entry name" value="Aminotrans_IV_CS"/>
</dbReference>
<dbReference type="InterPro" id="IPR043131">
    <property type="entry name" value="BCAT-like_N"/>
</dbReference>
<proteinExistence type="inferred from homology"/>
<dbReference type="EMBL" id="CP025746">
    <property type="protein sequence ID" value="QAA31626.1"/>
    <property type="molecule type" value="Genomic_DNA"/>
</dbReference>
<accession>A0A3R5V709</accession>
<reference evidence="6 7" key="1">
    <citation type="submission" date="2018-01" db="EMBL/GenBank/DDBJ databases">
        <title>Genome Sequencing and Assembly of Anaerobacter polyendosporus strain CT4.</title>
        <authorList>
            <person name="Tachaapaikoon C."/>
            <person name="Sutheeworapong S."/>
            <person name="Jenjaroenpun P."/>
            <person name="Wongsurawat T."/>
            <person name="Nookeaw I."/>
            <person name="Cheawchanlertfa P."/>
            <person name="Kosugi A."/>
            <person name="Cheevadhanarak S."/>
            <person name="Ratanakhanokchai K."/>
        </authorList>
    </citation>
    <scope>NUCLEOTIDE SEQUENCE [LARGE SCALE GENOMIC DNA]</scope>
    <source>
        <strain evidence="6 7">CT4</strain>
    </source>
</reference>
<keyword evidence="6" id="KW-0808">Transferase</keyword>
<dbReference type="Gene3D" id="3.30.470.10">
    <property type="match status" value="1"/>
</dbReference>
<evidence type="ECO:0000313" key="6">
    <source>
        <dbReference type="EMBL" id="QAA31626.1"/>
    </source>
</evidence>
<evidence type="ECO:0000256" key="2">
    <source>
        <dbReference type="ARBA" id="ARBA00009320"/>
    </source>
</evidence>
<keyword evidence="6" id="KW-0032">Aminotransferase</keyword>